<dbReference type="EC" id="3.4.19.12" evidence="6"/>
<keyword evidence="6" id="KW-0963">Cytoplasm</keyword>
<evidence type="ECO:0000256" key="1">
    <source>
        <dbReference type="ARBA" id="ARBA00000707"/>
    </source>
</evidence>
<dbReference type="Proteomes" id="UP000078544">
    <property type="component" value="Unassembled WGS sequence"/>
</dbReference>
<evidence type="ECO:0000256" key="4">
    <source>
        <dbReference type="ARBA" id="ARBA00022801"/>
    </source>
</evidence>
<dbReference type="Gene3D" id="3.90.70.80">
    <property type="match status" value="1"/>
</dbReference>
<accession>A0A168A3A6</accession>
<dbReference type="PROSITE" id="PS50802">
    <property type="entry name" value="OTU"/>
    <property type="match status" value="1"/>
</dbReference>
<keyword evidence="2" id="KW-0645">Protease</keyword>
<evidence type="ECO:0000259" key="7">
    <source>
        <dbReference type="PROSITE" id="PS50802"/>
    </source>
</evidence>
<comment type="catalytic activity">
    <reaction evidence="1 6">
        <text>Thiol-dependent hydrolysis of ester, thioester, amide, peptide and isopeptide bonds formed by the C-terminal Gly of ubiquitin (a 76-residue protein attached to proteins as an intracellular targeting signal).</text>
        <dbReference type="EC" id="3.4.19.12"/>
    </reaction>
</comment>
<evidence type="ECO:0000256" key="2">
    <source>
        <dbReference type="ARBA" id="ARBA00022670"/>
    </source>
</evidence>
<reference evidence="8 9" key="1">
    <citation type="journal article" date="2016" name="Genome Biol. Evol.">
        <title>Divergent and convergent evolution of fungal pathogenicity.</title>
        <authorList>
            <person name="Shang Y."/>
            <person name="Xiao G."/>
            <person name="Zheng P."/>
            <person name="Cen K."/>
            <person name="Zhan S."/>
            <person name="Wang C."/>
        </authorList>
    </citation>
    <scope>NUCLEOTIDE SEQUENCE [LARGE SCALE GENOMIC DNA]</scope>
    <source>
        <strain evidence="8 9">RCEF 2490</strain>
    </source>
</reference>
<dbReference type="PANTHER" id="PTHR13312:SF0">
    <property type="entry name" value="UBIQUITIN THIOESTERASE OTU1"/>
    <property type="match status" value="1"/>
</dbReference>
<protein>
    <recommendedName>
        <fullName evidence="6">Ubiquitin thioesterase OTU</fullName>
        <ecNumber evidence="6">3.4.19.12</ecNumber>
    </recommendedName>
</protein>
<keyword evidence="5 6" id="KW-0788">Thiol protease</keyword>
<dbReference type="SUPFAM" id="SSF54001">
    <property type="entry name" value="Cysteine proteinases"/>
    <property type="match status" value="1"/>
</dbReference>
<evidence type="ECO:0000313" key="8">
    <source>
        <dbReference type="EMBL" id="KZZ93412.1"/>
    </source>
</evidence>
<feature type="domain" description="OTU" evidence="7">
    <location>
        <begin position="122"/>
        <end position="241"/>
    </location>
</feature>
<dbReference type="InterPro" id="IPR003323">
    <property type="entry name" value="OTU_dom"/>
</dbReference>
<proteinExistence type="predicted"/>
<keyword evidence="4 6" id="KW-0378">Hydrolase</keyword>
<dbReference type="PANTHER" id="PTHR13312">
    <property type="entry name" value="HIV-INDUCED PROTEIN-7-LIKE PROTEASE"/>
    <property type="match status" value="1"/>
</dbReference>
<comment type="caution">
    <text evidence="8">The sequence shown here is derived from an EMBL/GenBank/DDBJ whole genome shotgun (WGS) entry which is preliminary data.</text>
</comment>
<dbReference type="Pfam" id="PF21403">
    <property type="entry name" value="OTU1_UBXL"/>
    <property type="match status" value="1"/>
</dbReference>
<dbReference type="Pfam" id="PF02338">
    <property type="entry name" value="OTU"/>
    <property type="match status" value="1"/>
</dbReference>
<keyword evidence="3 6" id="KW-0833">Ubl conjugation pathway</keyword>
<evidence type="ECO:0000256" key="5">
    <source>
        <dbReference type="ARBA" id="ARBA00022807"/>
    </source>
</evidence>
<name>A0A168A3A6_9HYPO</name>
<dbReference type="GO" id="GO:0005634">
    <property type="term" value="C:nucleus"/>
    <property type="evidence" value="ECO:0007669"/>
    <property type="project" value="TreeGrafter"/>
</dbReference>
<dbReference type="GO" id="GO:0004843">
    <property type="term" value="F:cysteine-type deubiquitinase activity"/>
    <property type="evidence" value="ECO:0007669"/>
    <property type="project" value="UniProtKB-UniRule"/>
</dbReference>
<keyword evidence="9" id="KW-1185">Reference proteome</keyword>
<dbReference type="CDD" id="cd22745">
    <property type="entry name" value="OTU_OTU1"/>
    <property type="match status" value="1"/>
</dbReference>
<gene>
    <name evidence="8" type="ORF">AAL_05797</name>
</gene>
<dbReference type="InterPro" id="IPR038765">
    <property type="entry name" value="Papain-like_cys_pep_sf"/>
</dbReference>
<dbReference type="GO" id="GO:0036503">
    <property type="term" value="P:ERAD pathway"/>
    <property type="evidence" value="ECO:0007669"/>
    <property type="project" value="TreeGrafter"/>
</dbReference>
<comment type="function">
    <text evidence="6">Hydrolase that can remove conjugated ubiquitin from proteins and may therefore play an important regulatory role at the level of protein turnover by preventing degradation.</text>
</comment>
<dbReference type="GO" id="GO:0030968">
    <property type="term" value="P:endoplasmic reticulum unfolded protein response"/>
    <property type="evidence" value="ECO:0007669"/>
    <property type="project" value="TreeGrafter"/>
</dbReference>
<organism evidence="8 9">
    <name type="scientific">Moelleriella libera RCEF 2490</name>
    <dbReference type="NCBI Taxonomy" id="1081109"/>
    <lineage>
        <taxon>Eukaryota</taxon>
        <taxon>Fungi</taxon>
        <taxon>Dikarya</taxon>
        <taxon>Ascomycota</taxon>
        <taxon>Pezizomycotina</taxon>
        <taxon>Sordariomycetes</taxon>
        <taxon>Hypocreomycetidae</taxon>
        <taxon>Hypocreales</taxon>
        <taxon>Clavicipitaceae</taxon>
        <taxon>Moelleriella</taxon>
    </lineage>
</organism>
<dbReference type="Gene3D" id="3.10.20.90">
    <property type="entry name" value="Phosphatidylinositol 3-kinase Catalytic Subunit, Chain A, domain 1"/>
    <property type="match status" value="1"/>
</dbReference>
<evidence type="ECO:0000256" key="3">
    <source>
        <dbReference type="ARBA" id="ARBA00022786"/>
    </source>
</evidence>
<dbReference type="InterPro" id="IPR048857">
    <property type="entry name" value="OTU1_Ubl"/>
</dbReference>
<comment type="subcellular location">
    <subcellularLocation>
        <location evidence="6">Cytoplasm</location>
    </subcellularLocation>
</comment>
<dbReference type="STRING" id="1081109.A0A168A3A6"/>
<evidence type="ECO:0000256" key="6">
    <source>
        <dbReference type="RuleBase" id="RU367104"/>
    </source>
</evidence>
<dbReference type="EMBL" id="AZGY01000013">
    <property type="protein sequence ID" value="KZZ93412.1"/>
    <property type="molecule type" value="Genomic_DNA"/>
</dbReference>
<sequence length="329" mass="35979">MRAKYKYPNGTGVIQMKDDATVEDVYKAIESGTSIDHFTIKYGPPSAMKTIQKDQLNALAVSLGLHGQTLTIVPLETESTFVPGLVPKPSFADCEVRVAGNITSDSDPGDVLVSWPEREGVLLLRVMPSDNSCLFTAFGGSLPQQIPAAELRGMMAQHISKHPDVYNEAILGCSSQAYQRDIRDPDRWGGGIELSILSTIFDVQICTFDVQSQQLISFGEDKASRCVLVYSGIHYDRVAFSYTEYPHNTASLPPEMDRSLWPTDDSEVLEQAAKLVQKLNASHYYTNTESLVLKCNEIGCDWIGSGQSAAKIHAQSTGHVSVTEIPDTG</sequence>
<dbReference type="GO" id="GO:0016579">
    <property type="term" value="P:protein deubiquitination"/>
    <property type="evidence" value="ECO:0007669"/>
    <property type="project" value="TreeGrafter"/>
</dbReference>
<dbReference type="OrthoDB" id="65596at2759"/>
<evidence type="ECO:0000313" key="9">
    <source>
        <dbReference type="Proteomes" id="UP000078544"/>
    </source>
</evidence>
<dbReference type="AlphaFoldDB" id="A0A168A3A6"/>
<dbReference type="GO" id="GO:0005829">
    <property type="term" value="C:cytosol"/>
    <property type="evidence" value="ECO:0007669"/>
    <property type="project" value="TreeGrafter"/>
</dbReference>